<feature type="region of interest" description="Disordered" evidence="2">
    <location>
        <begin position="1"/>
        <end position="40"/>
    </location>
</feature>
<evidence type="ECO:0000313" key="3">
    <source>
        <dbReference type="EMBL" id="KAJ4453467.1"/>
    </source>
</evidence>
<feature type="region of interest" description="Disordered" evidence="2">
    <location>
        <begin position="170"/>
        <end position="222"/>
    </location>
</feature>
<feature type="compositionally biased region" description="Basic and acidic residues" evidence="2">
    <location>
        <begin position="31"/>
        <end position="40"/>
    </location>
</feature>
<proteinExistence type="predicted"/>
<evidence type="ECO:0000256" key="1">
    <source>
        <dbReference type="SAM" id="Coils"/>
    </source>
</evidence>
<keyword evidence="4" id="KW-1185">Reference proteome</keyword>
<keyword evidence="1" id="KW-0175">Coiled coil</keyword>
<gene>
    <name evidence="3" type="ORF">PAPYR_12061</name>
</gene>
<name>A0ABQ8U788_9EUKA</name>
<accession>A0ABQ8U788</accession>
<sequence>MPRRACSPSKSLASSARAHADLTSRHTALQSERDLLSQDRDTLRAQLATSTEALRTHSASAAQECESLRTQSTSVAQECETLRAQAAASARECEVFRAQARDAEIGQREAEARAEADRAVAQEQIRALTAQLQEARGQHAALSSEQTALQQRYQVLLAERRMDGARGDAEAVKASSPSSQFTSACGGRDTRRGHSPVSSPGASRCPASHSEAALTHRNPGTRLDQTLLFHRHRRHHRHHRHPHPHTRNPGIRLDQTLFEREATAEQLESVQKKAQSLEQAYKRAAEQTARLQDDLTASQAQLRTLAVELERARTNDGLTAQTMTALSAALEEHKVRPRPPSAPSLR</sequence>
<dbReference type="Proteomes" id="UP001141327">
    <property type="component" value="Unassembled WGS sequence"/>
</dbReference>
<dbReference type="EMBL" id="JAPMOS010000259">
    <property type="protein sequence ID" value="KAJ4453467.1"/>
    <property type="molecule type" value="Genomic_DNA"/>
</dbReference>
<protein>
    <submittedName>
        <fullName evidence="3">Uncharacterized protein</fullName>
    </submittedName>
</protein>
<feature type="coiled-coil region" evidence="1">
    <location>
        <begin position="260"/>
        <end position="315"/>
    </location>
</feature>
<evidence type="ECO:0000313" key="4">
    <source>
        <dbReference type="Proteomes" id="UP001141327"/>
    </source>
</evidence>
<evidence type="ECO:0000256" key="2">
    <source>
        <dbReference type="SAM" id="MobiDB-lite"/>
    </source>
</evidence>
<reference evidence="3" key="1">
    <citation type="journal article" date="2022" name="bioRxiv">
        <title>Genomics of Preaxostyla Flagellates Illuminates Evolutionary Transitions and the Path Towards Mitochondrial Loss.</title>
        <authorList>
            <person name="Novak L.V.F."/>
            <person name="Treitli S.C."/>
            <person name="Pyrih J."/>
            <person name="Halakuc P."/>
            <person name="Pipaliya S.V."/>
            <person name="Vacek V."/>
            <person name="Brzon O."/>
            <person name="Soukal P."/>
            <person name="Eme L."/>
            <person name="Dacks J.B."/>
            <person name="Karnkowska A."/>
            <person name="Elias M."/>
            <person name="Hampl V."/>
        </authorList>
    </citation>
    <scope>NUCLEOTIDE SEQUENCE</scope>
    <source>
        <strain evidence="3">RCP-MX</strain>
    </source>
</reference>
<organism evidence="3 4">
    <name type="scientific">Paratrimastix pyriformis</name>
    <dbReference type="NCBI Taxonomy" id="342808"/>
    <lineage>
        <taxon>Eukaryota</taxon>
        <taxon>Metamonada</taxon>
        <taxon>Preaxostyla</taxon>
        <taxon>Paratrimastigidae</taxon>
        <taxon>Paratrimastix</taxon>
    </lineage>
</organism>
<dbReference type="Gene3D" id="1.10.287.1490">
    <property type="match status" value="1"/>
</dbReference>
<comment type="caution">
    <text evidence="3">The sequence shown here is derived from an EMBL/GenBank/DDBJ whole genome shotgun (WGS) entry which is preliminary data.</text>
</comment>
<feature type="coiled-coil region" evidence="1">
    <location>
        <begin position="111"/>
        <end position="152"/>
    </location>
</feature>